<dbReference type="EMBL" id="SZYD01000007">
    <property type="protein sequence ID" value="KAD5802910.1"/>
    <property type="molecule type" value="Genomic_DNA"/>
</dbReference>
<organism evidence="1 2">
    <name type="scientific">Mikania micrantha</name>
    <name type="common">bitter vine</name>
    <dbReference type="NCBI Taxonomy" id="192012"/>
    <lineage>
        <taxon>Eukaryota</taxon>
        <taxon>Viridiplantae</taxon>
        <taxon>Streptophyta</taxon>
        <taxon>Embryophyta</taxon>
        <taxon>Tracheophyta</taxon>
        <taxon>Spermatophyta</taxon>
        <taxon>Magnoliopsida</taxon>
        <taxon>eudicotyledons</taxon>
        <taxon>Gunneridae</taxon>
        <taxon>Pentapetalae</taxon>
        <taxon>asterids</taxon>
        <taxon>campanulids</taxon>
        <taxon>Asterales</taxon>
        <taxon>Asteraceae</taxon>
        <taxon>Asteroideae</taxon>
        <taxon>Heliantheae alliance</taxon>
        <taxon>Eupatorieae</taxon>
        <taxon>Mikania</taxon>
    </lineage>
</organism>
<proteinExistence type="predicted"/>
<sequence length="175" mass="19725">MTFWHIMYCRWGWKATVVGVYIQGSGESDEKEEPLPRWVQASGRIRRPEVAGNITFTTPIHLLLHQVLERENPKSSRLSDQLRHPLEFFVIEVIWRETPSVAGIINPGSEGFQELFFGQEEIAIPVHSTYVLYVFLFIVEAACAAHPIADVLINFASYRSAATSSNLALKQPIGA</sequence>
<dbReference type="GO" id="GO:0006633">
    <property type="term" value="P:fatty acid biosynthetic process"/>
    <property type="evidence" value="ECO:0007669"/>
    <property type="project" value="TreeGrafter"/>
</dbReference>
<dbReference type="GO" id="GO:0006085">
    <property type="term" value="P:acetyl-CoA biosynthetic process"/>
    <property type="evidence" value="ECO:0007669"/>
    <property type="project" value="TreeGrafter"/>
</dbReference>
<keyword evidence="2" id="KW-1185">Reference proteome</keyword>
<gene>
    <name evidence="1" type="ORF">E3N88_14270</name>
</gene>
<dbReference type="PANTHER" id="PTHR23118:SF42">
    <property type="entry name" value="ATP-CITRATE SYNTHASE"/>
    <property type="match status" value="1"/>
</dbReference>
<dbReference type="Gene3D" id="3.40.50.720">
    <property type="entry name" value="NAD(P)-binding Rossmann-like Domain"/>
    <property type="match status" value="1"/>
</dbReference>
<dbReference type="PANTHER" id="PTHR23118">
    <property type="entry name" value="ATP-CITRATE SYNTHASE"/>
    <property type="match status" value="1"/>
</dbReference>
<protein>
    <submittedName>
        <fullName evidence="1">Uncharacterized protein</fullName>
    </submittedName>
</protein>
<comment type="caution">
    <text evidence="1">The sequence shown here is derived from an EMBL/GenBank/DDBJ whole genome shotgun (WGS) entry which is preliminary data.</text>
</comment>
<evidence type="ECO:0000313" key="1">
    <source>
        <dbReference type="EMBL" id="KAD5802910.1"/>
    </source>
</evidence>
<name>A0A5N6P0X7_9ASTR</name>
<dbReference type="AlphaFoldDB" id="A0A5N6P0X7"/>
<dbReference type="Proteomes" id="UP000326396">
    <property type="component" value="Linkage Group LG15"/>
</dbReference>
<dbReference type="GO" id="GO:0003878">
    <property type="term" value="F:ATP citrate synthase activity"/>
    <property type="evidence" value="ECO:0007669"/>
    <property type="project" value="TreeGrafter"/>
</dbReference>
<dbReference type="GO" id="GO:0005829">
    <property type="term" value="C:cytosol"/>
    <property type="evidence" value="ECO:0007669"/>
    <property type="project" value="TreeGrafter"/>
</dbReference>
<accession>A0A5N6P0X7</accession>
<dbReference type="InterPro" id="IPR002020">
    <property type="entry name" value="Citrate_synthase"/>
</dbReference>
<evidence type="ECO:0000313" key="2">
    <source>
        <dbReference type="Proteomes" id="UP000326396"/>
    </source>
</evidence>
<reference evidence="1 2" key="1">
    <citation type="submission" date="2019-05" db="EMBL/GenBank/DDBJ databases">
        <title>Mikania micrantha, genome provides insights into the molecular mechanism of rapid growth.</title>
        <authorList>
            <person name="Liu B."/>
        </authorList>
    </citation>
    <scope>NUCLEOTIDE SEQUENCE [LARGE SCALE GENOMIC DNA]</scope>
    <source>
        <strain evidence="1">NLD-2019</strain>
        <tissue evidence="1">Leaf</tissue>
    </source>
</reference>